<feature type="transmembrane region" description="Helical" evidence="1">
    <location>
        <begin position="246"/>
        <end position="268"/>
    </location>
</feature>
<organism evidence="2 3">
    <name type="scientific">Massilia arenae</name>
    <dbReference type="NCBI Taxonomy" id="2603288"/>
    <lineage>
        <taxon>Bacteria</taxon>
        <taxon>Pseudomonadati</taxon>
        <taxon>Pseudomonadota</taxon>
        <taxon>Betaproteobacteria</taxon>
        <taxon>Burkholderiales</taxon>
        <taxon>Oxalobacteraceae</taxon>
        <taxon>Telluria group</taxon>
        <taxon>Massilia</taxon>
    </lineage>
</organism>
<evidence type="ECO:0000256" key="1">
    <source>
        <dbReference type="SAM" id="Phobius"/>
    </source>
</evidence>
<gene>
    <name evidence="2" type="ORF">FVD38_02995</name>
</gene>
<keyword evidence="1" id="KW-0472">Membrane</keyword>
<keyword evidence="3" id="KW-1185">Reference proteome</keyword>
<feature type="transmembrane region" description="Helical" evidence="1">
    <location>
        <begin position="188"/>
        <end position="207"/>
    </location>
</feature>
<proteinExistence type="predicted"/>
<dbReference type="RefSeq" id="WP_147933467.1">
    <property type="nucleotide sequence ID" value="NZ_VPFD01000003.1"/>
</dbReference>
<dbReference type="AlphaFoldDB" id="A0A5C7G6I7"/>
<feature type="transmembrane region" description="Helical" evidence="1">
    <location>
        <begin position="430"/>
        <end position="448"/>
    </location>
</feature>
<dbReference type="Pfam" id="PF12040">
    <property type="entry name" value="DUF3526"/>
    <property type="match status" value="1"/>
</dbReference>
<sequence>MKTLIFELRQVAHSRLAVGAVVLLALLCALSVWTGLQAVGQQRAALERIAASHAQDYAAIAAKQLKGGAGGAAEAGSVGYYLPHLTVNPPSPLAFVAIGQRDLQPQALRVRLLGLHSQLYESEAINPELAMPGRFDFAFVLVFLAPLFVIALMHDLVSSEREAGRLRLLASLPAAAANTWRRRVGLRYGLVWLAALLPVGVGALVAGAGVAGFAAIALVATLYLAFWFGLASWVAARARTSSSSAAILLACLVGLTMILPTLADAAIARLSPVSKGVELALAQRQAVHSGWDIPKPETFEKFFRSHPEWKDTPPVEGRFHWKWYYAMHQAGDDAVAADVAQYRASMQAREDWTARVGLLLASVNVQVLLHRLADTDLLAQLAYQDRIAAYHTQLRRFFYPYLFEERAMTQDDLAKLPRFEHVAVPGGLPVRQLLALAVLAFALLAIGLRKLRAPR</sequence>
<dbReference type="PANTHER" id="PTHR43471">
    <property type="entry name" value="ABC TRANSPORTER PERMEASE"/>
    <property type="match status" value="1"/>
</dbReference>
<keyword evidence="1" id="KW-1133">Transmembrane helix</keyword>
<dbReference type="Proteomes" id="UP000321413">
    <property type="component" value="Unassembled WGS sequence"/>
</dbReference>
<feature type="transmembrane region" description="Helical" evidence="1">
    <location>
        <begin position="137"/>
        <end position="157"/>
    </location>
</feature>
<dbReference type="PANTHER" id="PTHR43471:SF1">
    <property type="entry name" value="ABC TRANSPORTER PERMEASE PROTEIN NOSY-RELATED"/>
    <property type="match status" value="1"/>
</dbReference>
<name>A0A5C7G6I7_9BURK</name>
<comment type="caution">
    <text evidence="2">The sequence shown here is derived from an EMBL/GenBank/DDBJ whole genome shotgun (WGS) entry which is preliminary data.</text>
</comment>
<accession>A0A5C7G6I7</accession>
<dbReference type="EMBL" id="VPFD01000003">
    <property type="protein sequence ID" value="TXG01558.1"/>
    <property type="molecule type" value="Genomic_DNA"/>
</dbReference>
<feature type="transmembrane region" description="Helical" evidence="1">
    <location>
        <begin position="213"/>
        <end position="234"/>
    </location>
</feature>
<protein>
    <submittedName>
        <fullName evidence="2">DUF3526 domain-containing protein</fullName>
    </submittedName>
</protein>
<evidence type="ECO:0000313" key="3">
    <source>
        <dbReference type="Proteomes" id="UP000321413"/>
    </source>
</evidence>
<reference evidence="2 3" key="1">
    <citation type="submission" date="2019-08" db="EMBL/GenBank/DDBJ databases">
        <title>Massilia golmudensis sp. nov., isolated from sand in the Qinghai-Tibetan Plateau.</title>
        <authorList>
            <person name="Zhang B."/>
        </authorList>
    </citation>
    <scope>NUCLEOTIDE SEQUENCE [LARGE SCALE GENOMIC DNA]</scope>
    <source>
        <strain evidence="2 3">GEM5</strain>
    </source>
</reference>
<keyword evidence="1" id="KW-0812">Transmembrane</keyword>
<dbReference type="InterPro" id="IPR021913">
    <property type="entry name" value="DUF3526"/>
</dbReference>
<evidence type="ECO:0000313" key="2">
    <source>
        <dbReference type="EMBL" id="TXG01558.1"/>
    </source>
</evidence>